<evidence type="ECO:0000259" key="1">
    <source>
        <dbReference type="PROSITE" id="PS51782"/>
    </source>
</evidence>
<dbReference type="EMBL" id="ANIN01000002">
    <property type="protein sequence ID" value="ELA08604.1"/>
    <property type="molecule type" value="Genomic_DNA"/>
</dbReference>
<dbReference type="AlphaFoldDB" id="L2F6D0"/>
<gene>
    <name evidence="2" type="ORF">MOMA_08581</name>
</gene>
<reference evidence="2 3" key="1">
    <citation type="journal article" date="2013" name="Genome Announc.">
        <title>Genome Sequence of Moraxella macacae 0408225, a Novel Bacterial Species Isolated from a Cynomolgus Macaque with Epistaxis.</title>
        <authorList>
            <person name="Ladner J.T."/>
            <person name="Whitehouse C.A."/>
            <person name="Koroleva G.I."/>
            <person name="Palacios G.F."/>
        </authorList>
    </citation>
    <scope>NUCLEOTIDE SEQUENCE [LARGE SCALE GENOMIC DNA]</scope>
    <source>
        <strain evidence="2 3">0408225</strain>
    </source>
</reference>
<dbReference type="Proteomes" id="UP000023795">
    <property type="component" value="Unassembled WGS sequence"/>
</dbReference>
<name>L2F6D0_9GAMM</name>
<dbReference type="RefSeq" id="WP_009502162.1">
    <property type="nucleotide sequence ID" value="NZ_ANIN01000002.1"/>
</dbReference>
<dbReference type="Gene3D" id="3.10.350.10">
    <property type="entry name" value="LysM domain"/>
    <property type="match status" value="4"/>
</dbReference>
<accession>L2F6D0</accession>
<feature type="domain" description="LysM" evidence="1">
    <location>
        <begin position="86"/>
        <end position="132"/>
    </location>
</feature>
<dbReference type="CDD" id="cd00118">
    <property type="entry name" value="LysM"/>
    <property type="match status" value="4"/>
</dbReference>
<feature type="domain" description="LysM" evidence="1">
    <location>
        <begin position="158"/>
        <end position="202"/>
    </location>
</feature>
<dbReference type="eggNOG" id="COG1388">
    <property type="taxonomic scope" value="Bacteria"/>
</dbReference>
<evidence type="ECO:0000313" key="3">
    <source>
        <dbReference type="Proteomes" id="UP000023795"/>
    </source>
</evidence>
<dbReference type="SMART" id="SM00257">
    <property type="entry name" value="LysM"/>
    <property type="match status" value="4"/>
</dbReference>
<dbReference type="InterPro" id="IPR036779">
    <property type="entry name" value="LysM_dom_sf"/>
</dbReference>
<feature type="domain" description="LysM" evidence="1">
    <location>
        <begin position="242"/>
        <end position="286"/>
    </location>
</feature>
<dbReference type="PATRIC" id="fig|1230338.3.peg.1842"/>
<dbReference type="PANTHER" id="PTHR33734:SF22">
    <property type="entry name" value="MEMBRANE-BOUND LYTIC MUREIN TRANSGLYCOSYLASE D"/>
    <property type="match status" value="1"/>
</dbReference>
<dbReference type="STRING" id="1230338.MOMA_08581"/>
<dbReference type="InterPro" id="IPR018392">
    <property type="entry name" value="LysM"/>
</dbReference>
<keyword evidence="3" id="KW-1185">Reference proteome</keyword>
<comment type="caution">
    <text evidence="2">The sequence shown here is derived from an EMBL/GenBank/DDBJ whole genome shotgun (WGS) entry which is preliminary data.</text>
</comment>
<dbReference type="OrthoDB" id="6689859at2"/>
<sequence length="290" mass="31169">MFDRVSLSWLKVLTVAMSLGVSTLGFGASTYRVKAGDTLSSIANQYDLSIQELQNINNLKSANDIKVGDIVLLSDSTAVSYAGKMSGYTVQAGDTISSIVKKFDTTPAVLAELNPVLQSNYNQIVIGQKLIVPVKTTTTATATMTATSSKNAHTSKNFAYKIKSGDTFWGIANRFNISVNDLAELNEIDVMTRVQEGKTLLIPETAENLKKLANTKTSNAKIQSTKTIGKNTAKPDGKLDVITYTVQKGDNLGKLAQRYNVKLSALAEINGLATTSQVKIGQNLVIPVIK</sequence>
<protein>
    <submittedName>
        <fullName evidence="2">Putative bifunctional protein</fullName>
    </submittedName>
</protein>
<dbReference type="SUPFAM" id="SSF54106">
    <property type="entry name" value="LysM domain"/>
    <property type="match status" value="4"/>
</dbReference>
<feature type="domain" description="LysM" evidence="1">
    <location>
        <begin position="29"/>
        <end position="73"/>
    </location>
</feature>
<proteinExistence type="predicted"/>
<evidence type="ECO:0000313" key="2">
    <source>
        <dbReference type="EMBL" id="ELA08604.1"/>
    </source>
</evidence>
<organism evidence="2 3">
    <name type="scientific">Moraxella macacae 0408225</name>
    <dbReference type="NCBI Taxonomy" id="1230338"/>
    <lineage>
        <taxon>Bacteria</taxon>
        <taxon>Pseudomonadati</taxon>
        <taxon>Pseudomonadota</taxon>
        <taxon>Gammaproteobacteria</taxon>
        <taxon>Moraxellales</taxon>
        <taxon>Moraxellaceae</taxon>
        <taxon>Moraxella</taxon>
    </lineage>
</organism>
<dbReference type="PROSITE" id="PS51782">
    <property type="entry name" value="LYSM"/>
    <property type="match status" value="4"/>
</dbReference>
<dbReference type="Pfam" id="PF01476">
    <property type="entry name" value="LysM"/>
    <property type="match status" value="4"/>
</dbReference>
<dbReference type="PANTHER" id="PTHR33734">
    <property type="entry name" value="LYSM DOMAIN-CONTAINING GPI-ANCHORED PROTEIN 2"/>
    <property type="match status" value="1"/>
</dbReference>